<evidence type="ECO:0000313" key="3">
    <source>
        <dbReference type="Proteomes" id="UP000297753"/>
    </source>
</evidence>
<dbReference type="OrthoDB" id="5593708at2"/>
<dbReference type="EMBL" id="SATR01000022">
    <property type="protein sequence ID" value="TFH90863.1"/>
    <property type="molecule type" value="Genomic_DNA"/>
</dbReference>
<dbReference type="Proteomes" id="UP000297753">
    <property type="component" value="Unassembled WGS sequence"/>
</dbReference>
<organism evidence="2 3">
    <name type="scientific">Vibrio ouci</name>
    <dbReference type="NCBI Taxonomy" id="2499078"/>
    <lineage>
        <taxon>Bacteria</taxon>
        <taxon>Pseudomonadati</taxon>
        <taxon>Pseudomonadota</taxon>
        <taxon>Gammaproteobacteria</taxon>
        <taxon>Vibrionales</taxon>
        <taxon>Vibrionaceae</taxon>
        <taxon>Vibrio</taxon>
    </lineage>
</organism>
<sequence length="187" mass="20122">MKRLIVLCGLIASSQLMAAQQITLEDGRKVLLNDDFTWHYVTAPTASETPANSAAAKPVVAAIPVVQNQTGSLISLNSDKPTMQLSDSGVDILLAAASYQDGQLVIPTSLTNQSRQAVITVELEVEVLDSSGAVLSKQKAKVWSSIKRMADTYLRPEQIATGKPIKVDVESASQYQIKAKVVNIETR</sequence>
<keyword evidence="1" id="KW-0732">Signal</keyword>
<gene>
    <name evidence="2" type="ORF">ELS82_14950</name>
</gene>
<evidence type="ECO:0000313" key="2">
    <source>
        <dbReference type="EMBL" id="TFH90863.1"/>
    </source>
</evidence>
<reference evidence="2 3" key="1">
    <citation type="submission" date="2019-01" db="EMBL/GenBank/DDBJ databases">
        <title>Vibrio BEI176 sp. nov, a marine bacterium isolated from China: eastern marignal seas.</title>
        <authorList>
            <person name="Li B."/>
        </authorList>
    </citation>
    <scope>NUCLEOTIDE SEQUENCE [LARGE SCALE GENOMIC DNA]</scope>
    <source>
        <strain evidence="2 3">BEI176</strain>
    </source>
</reference>
<dbReference type="AlphaFoldDB" id="A0A4Y8WE04"/>
<feature type="signal peptide" evidence="1">
    <location>
        <begin position="1"/>
        <end position="18"/>
    </location>
</feature>
<proteinExistence type="predicted"/>
<comment type="caution">
    <text evidence="2">The sequence shown here is derived from an EMBL/GenBank/DDBJ whole genome shotgun (WGS) entry which is preliminary data.</text>
</comment>
<dbReference type="InterPro" id="IPR021501">
    <property type="entry name" value="DUF3157"/>
</dbReference>
<feature type="chain" id="PRO_5021382026" evidence="1">
    <location>
        <begin position="19"/>
        <end position="187"/>
    </location>
</feature>
<dbReference type="RefSeq" id="WP_134836185.1">
    <property type="nucleotide sequence ID" value="NZ_SATR01000022.1"/>
</dbReference>
<name>A0A4Y8WE04_9VIBR</name>
<accession>A0A4Y8WE04</accession>
<dbReference type="Pfam" id="PF11355">
    <property type="entry name" value="DUF3157"/>
    <property type="match status" value="1"/>
</dbReference>
<evidence type="ECO:0000256" key="1">
    <source>
        <dbReference type="SAM" id="SignalP"/>
    </source>
</evidence>
<keyword evidence="3" id="KW-1185">Reference proteome</keyword>
<protein>
    <submittedName>
        <fullName evidence="2">DUF3157 family protein</fullName>
    </submittedName>
</protein>